<keyword evidence="5" id="KW-1185">Reference proteome</keyword>
<organism evidence="3 5">
    <name type="scientific">Araneus ventricosus</name>
    <name type="common">Orbweaver spider</name>
    <name type="synonym">Epeira ventricosa</name>
    <dbReference type="NCBI Taxonomy" id="182803"/>
    <lineage>
        <taxon>Eukaryota</taxon>
        <taxon>Metazoa</taxon>
        <taxon>Ecdysozoa</taxon>
        <taxon>Arthropoda</taxon>
        <taxon>Chelicerata</taxon>
        <taxon>Arachnida</taxon>
        <taxon>Araneae</taxon>
        <taxon>Araneomorphae</taxon>
        <taxon>Entelegynae</taxon>
        <taxon>Araneoidea</taxon>
        <taxon>Araneidae</taxon>
        <taxon>Araneus</taxon>
    </lineage>
</organism>
<evidence type="ECO:0000313" key="5">
    <source>
        <dbReference type="Proteomes" id="UP000499080"/>
    </source>
</evidence>
<dbReference type="Proteomes" id="UP000499080">
    <property type="component" value="Unassembled WGS sequence"/>
</dbReference>
<dbReference type="AlphaFoldDB" id="A0A4Y2XC90"/>
<comment type="caution">
    <text evidence="3">The sequence shown here is derived from an EMBL/GenBank/DDBJ whole genome shotgun (WGS) entry which is preliminary data.</text>
</comment>
<feature type="region of interest" description="Disordered" evidence="1">
    <location>
        <begin position="48"/>
        <end position="83"/>
    </location>
</feature>
<dbReference type="EMBL" id="BGPR01074393">
    <property type="protein sequence ID" value="GBO46604.1"/>
    <property type="molecule type" value="Genomic_DNA"/>
</dbReference>
<proteinExistence type="predicted"/>
<evidence type="ECO:0000313" key="3">
    <source>
        <dbReference type="EMBL" id="GBO46580.1"/>
    </source>
</evidence>
<gene>
    <name evidence="4" type="ORF">AVEN_32141_1</name>
    <name evidence="3" type="ORF">AVEN_52749_1</name>
</gene>
<reference evidence="3 5" key="1">
    <citation type="journal article" date="2019" name="Sci. Rep.">
        <title>Orb-weaving spider Araneus ventricosus genome elucidates the spidroin gene catalogue.</title>
        <authorList>
            <person name="Kono N."/>
            <person name="Nakamura H."/>
            <person name="Ohtoshi R."/>
            <person name="Moran D.A.P."/>
            <person name="Shinohara A."/>
            <person name="Yoshida Y."/>
            <person name="Fujiwara M."/>
            <person name="Mori M."/>
            <person name="Tomita M."/>
            <person name="Arakawa K."/>
        </authorList>
    </citation>
    <scope>NUCLEOTIDE SEQUENCE [LARGE SCALE GENOMIC DNA]</scope>
</reference>
<evidence type="ECO:0000256" key="1">
    <source>
        <dbReference type="SAM" id="MobiDB-lite"/>
    </source>
</evidence>
<sequence length="116" mass="12972">MKKFSVVHNAVDKGLTSETAIADVVKMQKMEYSTIFTGAPSSAAIYPSFAPESPFPRSYRTRKKKTKSKRSSTSSSDTSRAFSNWTQKTVHSATRTLNSFLSWSNLVMTFLIVYIS</sequence>
<name>A0A4Y2XC90_ARAVE</name>
<protein>
    <submittedName>
        <fullName evidence="3">Uncharacterized protein</fullName>
    </submittedName>
</protein>
<evidence type="ECO:0000256" key="2">
    <source>
        <dbReference type="SAM" id="Phobius"/>
    </source>
</evidence>
<accession>A0A4Y2XC90</accession>
<dbReference type="EMBL" id="BGPR01074367">
    <property type="protein sequence ID" value="GBO46580.1"/>
    <property type="molecule type" value="Genomic_DNA"/>
</dbReference>
<keyword evidence="2" id="KW-1133">Transmembrane helix</keyword>
<keyword evidence="2" id="KW-0812">Transmembrane</keyword>
<feature type="transmembrane region" description="Helical" evidence="2">
    <location>
        <begin position="97"/>
        <end position="115"/>
    </location>
</feature>
<evidence type="ECO:0000313" key="4">
    <source>
        <dbReference type="EMBL" id="GBO46604.1"/>
    </source>
</evidence>
<feature type="compositionally biased region" description="Basic residues" evidence="1">
    <location>
        <begin position="59"/>
        <end position="70"/>
    </location>
</feature>
<keyword evidence="2" id="KW-0472">Membrane</keyword>
<feature type="compositionally biased region" description="Low complexity" evidence="1">
    <location>
        <begin position="71"/>
        <end position="80"/>
    </location>
</feature>